<comment type="caution">
    <text evidence="1">The sequence shown here is derived from an EMBL/GenBank/DDBJ whole genome shotgun (WGS) entry which is preliminary data.</text>
</comment>
<name>A0A3D9CQW6_9FLAO</name>
<evidence type="ECO:0000313" key="2">
    <source>
        <dbReference type="Proteomes" id="UP000256326"/>
    </source>
</evidence>
<proteinExistence type="predicted"/>
<keyword evidence="2" id="KW-1185">Reference proteome</keyword>
<dbReference type="Proteomes" id="UP000256326">
    <property type="component" value="Unassembled WGS sequence"/>
</dbReference>
<evidence type="ECO:0000313" key="1">
    <source>
        <dbReference type="EMBL" id="REC68152.1"/>
    </source>
</evidence>
<sequence length="145" mass="17105">MQLLKKIIMKNINKIVFVLIILGAYAKSNAQLDTLNYLKTNFELQKAEYIGKPFSYLLSKMTQIQPQTVWSQGPLNNRNIRTTTDFRFATMNASFYNVINLTIEWQESIPATDVKYYQNKNKFYFTNDEKNFYGSKIVKDIRAYR</sequence>
<organism evidence="1 2">
    <name type="scientific">Epilithonimonas hispanica</name>
    <dbReference type="NCBI Taxonomy" id="358687"/>
    <lineage>
        <taxon>Bacteria</taxon>
        <taxon>Pseudomonadati</taxon>
        <taxon>Bacteroidota</taxon>
        <taxon>Flavobacteriia</taxon>
        <taxon>Flavobacteriales</taxon>
        <taxon>Weeksellaceae</taxon>
        <taxon>Chryseobacterium group</taxon>
        <taxon>Epilithonimonas</taxon>
    </lineage>
</organism>
<reference evidence="1 2" key="1">
    <citation type="journal article" date="2006" name="Int. J. Syst. Evol. Microbiol.">
        <title>Chryseobacterium hispanicum sp. nov., isolated from the drinking water distribution system of Sevilla, Spain.</title>
        <authorList>
            <person name="Gallego V."/>
            <person name="Garcia M.T."/>
            <person name="Ventosa A."/>
        </authorList>
    </citation>
    <scope>NUCLEOTIDE SEQUENCE [LARGE SCALE GENOMIC DNA]</scope>
    <source>
        <strain evidence="1 2">KCTC 22104</strain>
    </source>
</reference>
<dbReference type="AlphaFoldDB" id="A0A3D9CQW6"/>
<protein>
    <submittedName>
        <fullName evidence="1">Uncharacterized protein</fullName>
    </submittedName>
</protein>
<dbReference type="EMBL" id="QNUG01000036">
    <property type="protein sequence ID" value="REC68152.1"/>
    <property type="molecule type" value="Genomic_DNA"/>
</dbReference>
<gene>
    <name evidence="1" type="ORF">DRF58_14140</name>
</gene>
<accession>A0A3D9CQW6</accession>